<name>K9E9Y6_9LACT</name>
<feature type="transmembrane region" description="Helical" evidence="1">
    <location>
        <begin position="246"/>
        <end position="270"/>
    </location>
</feature>
<dbReference type="STRING" id="883081.HMPREF9698_00434"/>
<feature type="transmembrane region" description="Helical" evidence="1">
    <location>
        <begin position="282"/>
        <end position="302"/>
    </location>
</feature>
<dbReference type="InterPro" id="IPR038728">
    <property type="entry name" value="YkvI-like"/>
</dbReference>
<feature type="transmembrane region" description="Helical" evidence="1">
    <location>
        <begin position="332"/>
        <end position="349"/>
    </location>
</feature>
<feature type="transmembrane region" description="Helical" evidence="1">
    <location>
        <begin position="25"/>
        <end position="44"/>
    </location>
</feature>
<feature type="transmembrane region" description="Helical" evidence="1">
    <location>
        <begin position="355"/>
        <end position="373"/>
    </location>
</feature>
<accession>K9E9Y6</accession>
<dbReference type="PANTHER" id="PTHR37814">
    <property type="entry name" value="CONSERVED MEMBRANE PROTEIN"/>
    <property type="match status" value="1"/>
</dbReference>
<feature type="transmembrane region" description="Helical" evidence="1">
    <location>
        <begin position="161"/>
        <end position="181"/>
    </location>
</feature>
<dbReference type="OrthoDB" id="4424890at2"/>
<feature type="transmembrane region" description="Helical" evidence="1">
    <location>
        <begin position="102"/>
        <end position="127"/>
    </location>
</feature>
<gene>
    <name evidence="2" type="ORF">HMPREF9698_00434</name>
</gene>
<feature type="transmembrane region" description="Helical" evidence="1">
    <location>
        <begin position="133"/>
        <end position="154"/>
    </location>
</feature>
<proteinExistence type="predicted"/>
<dbReference type="HOGENOM" id="CLU_043930_0_0_9"/>
<keyword evidence="1" id="KW-0812">Transmembrane</keyword>
<protein>
    <recommendedName>
        <fullName evidence="4">Membrane protein YkvI</fullName>
    </recommendedName>
</protein>
<keyword evidence="1" id="KW-0472">Membrane</keyword>
<comment type="caution">
    <text evidence="2">The sequence shown here is derived from an EMBL/GenBank/DDBJ whole genome shotgun (WGS) entry which is preliminary data.</text>
</comment>
<dbReference type="Proteomes" id="UP000009875">
    <property type="component" value="Unassembled WGS sequence"/>
</dbReference>
<sequence>MEEVTRQDQVKGQASSSAKVSYSQVVKLAGAMITAIIGSGFSSGEEILQFFSVYGIRGMISALLVLVVLAITSGLIMQYGFSHPSNPPKTVFKYYVGKVFGSFLNIYIPILAFLIGVVTVSGAGAAINQYFGLANFWGTALITIIVLLAVLLGFDRLINVLGALGPITLIASIGIGLYTLLTNFSALQVSEAYLQVANQYTDVPYGAGNGMGFWWLAGILFISYTMMGAIPFISQLGTRGGTKKESFLGGVLGGVGLMVTAIFLNLAMLTDIEQVLNVEVPVLYLAQAISPVVGGIFIYVLLQEMFTTSCAFLWTVSDAITKKSASSRVKKWIIVLISLATLAGAQLPFRTLVNIVYPISGYIGIIFLVALFAKEAYRLAQSKKA</sequence>
<reference evidence="2 3" key="1">
    <citation type="submission" date="2012-09" db="EMBL/GenBank/DDBJ databases">
        <title>The Genome Sequence of Alloiococcus otitis ATCC 51267.</title>
        <authorList>
            <consortium name="The Broad Institute Genome Sequencing Platform"/>
            <person name="Earl A."/>
            <person name="Ward D."/>
            <person name="Feldgarden M."/>
            <person name="Gevers D."/>
            <person name="Huys G."/>
            <person name="Walker B."/>
            <person name="Young S.K."/>
            <person name="Zeng Q."/>
            <person name="Gargeya S."/>
            <person name="Fitzgerald M."/>
            <person name="Haas B."/>
            <person name="Abouelleil A."/>
            <person name="Alvarado L."/>
            <person name="Arachchi H.M."/>
            <person name="Berlin A.M."/>
            <person name="Chapman S.B."/>
            <person name="Goldberg J."/>
            <person name="Griggs A."/>
            <person name="Gujja S."/>
            <person name="Hansen M."/>
            <person name="Howarth C."/>
            <person name="Imamovic A."/>
            <person name="Larimer J."/>
            <person name="McCowen C."/>
            <person name="Montmayeur A."/>
            <person name="Murphy C."/>
            <person name="Neiman D."/>
            <person name="Pearson M."/>
            <person name="Priest M."/>
            <person name="Roberts A."/>
            <person name="Saif S."/>
            <person name="Shea T."/>
            <person name="Sisk P."/>
            <person name="Sykes S."/>
            <person name="Wortman J."/>
            <person name="Nusbaum C."/>
            <person name="Birren B."/>
        </authorList>
    </citation>
    <scope>NUCLEOTIDE SEQUENCE [LARGE SCALE GENOMIC DNA]</scope>
    <source>
        <strain evidence="2 3">ATCC 51267</strain>
    </source>
</reference>
<keyword evidence="1" id="KW-1133">Transmembrane helix</keyword>
<feature type="transmembrane region" description="Helical" evidence="1">
    <location>
        <begin position="213"/>
        <end position="234"/>
    </location>
</feature>
<evidence type="ECO:0000313" key="2">
    <source>
        <dbReference type="EMBL" id="EKU94029.1"/>
    </source>
</evidence>
<dbReference type="EMBL" id="AGXA01000006">
    <property type="protein sequence ID" value="EKU94029.1"/>
    <property type="molecule type" value="Genomic_DNA"/>
</dbReference>
<dbReference type="PANTHER" id="PTHR37814:SF1">
    <property type="entry name" value="MEMBRANE PROTEIN"/>
    <property type="match status" value="1"/>
</dbReference>
<dbReference type="AlphaFoldDB" id="K9E9Y6"/>
<evidence type="ECO:0000313" key="3">
    <source>
        <dbReference type="Proteomes" id="UP000009875"/>
    </source>
</evidence>
<evidence type="ECO:0008006" key="4">
    <source>
        <dbReference type="Google" id="ProtNLM"/>
    </source>
</evidence>
<dbReference type="eggNOG" id="COG3949">
    <property type="taxonomic scope" value="Bacteria"/>
</dbReference>
<evidence type="ECO:0000256" key="1">
    <source>
        <dbReference type="SAM" id="Phobius"/>
    </source>
</evidence>
<dbReference type="RefSeq" id="WP_003776897.1">
    <property type="nucleotide sequence ID" value="NZ_JH992957.1"/>
</dbReference>
<keyword evidence="3" id="KW-1185">Reference proteome</keyword>
<feature type="transmembrane region" description="Helical" evidence="1">
    <location>
        <begin position="56"/>
        <end position="81"/>
    </location>
</feature>
<organism evidence="2 3">
    <name type="scientific">Alloiococcus otitis ATCC 51267</name>
    <dbReference type="NCBI Taxonomy" id="883081"/>
    <lineage>
        <taxon>Bacteria</taxon>
        <taxon>Bacillati</taxon>
        <taxon>Bacillota</taxon>
        <taxon>Bacilli</taxon>
        <taxon>Lactobacillales</taxon>
        <taxon>Carnobacteriaceae</taxon>
        <taxon>Alloiococcus</taxon>
    </lineage>
</organism>